<evidence type="ECO:0000313" key="4">
    <source>
        <dbReference type="Proteomes" id="UP000009168"/>
    </source>
</evidence>
<protein>
    <submittedName>
        <fullName evidence="3">Transmembrane protein, putative</fullName>
    </submittedName>
</protein>
<feature type="transmembrane region" description="Helical" evidence="1">
    <location>
        <begin position="1309"/>
        <end position="1328"/>
    </location>
</feature>
<organism evidence="3 4">
    <name type="scientific">Tetrahymena thermophila (strain SB210)</name>
    <dbReference type="NCBI Taxonomy" id="312017"/>
    <lineage>
        <taxon>Eukaryota</taxon>
        <taxon>Sar</taxon>
        <taxon>Alveolata</taxon>
        <taxon>Ciliophora</taxon>
        <taxon>Intramacronucleata</taxon>
        <taxon>Oligohymenophorea</taxon>
        <taxon>Hymenostomatida</taxon>
        <taxon>Tetrahymenina</taxon>
        <taxon>Tetrahymenidae</taxon>
        <taxon>Tetrahymena</taxon>
    </lineage>
</organism>
<gene>
    <name evidence="3" type="ORF">TTHERM_00105210</name>
</gene>
<feature type="transmembrane region" description="Helical" evidence="1">
    <location>
        <begin position="1148"/>
        <end position="1165"/>
    </location>
</feature>
<keyword evidence="4" id="KW-1185">Reference proteome</keyword>
<feature type="transmembrane region" description="Helical" evidence="1">
    <location>
        <begin position="1343"/>
        <end position="1368"/>
    </location>
</feature>
<keyword evidence="2" id="KW-0732">Signal</keyword>
<dbReference type="InterPro" id="IPR011050">
    <property type="entry name" value="Pectin_lyase_fold/virulence"/>
</dbReference>
<feature type="transmembrane region" description="Helical" evidence="1">
    <location>
        <begin position="1116"/>
        <end position="1136"/>
    </location>
</feature>
<dbReference type="PANTHER" id="PTHR11319:SF35">
    <property type="entry name" value="OUTER MEMBRANE PROTEIN PMPC-RELATED"/>
    <property type="match status" value="1"/>
</dbReference>
<dbReference type="PANTHER" id="PTHR11319">
    <property type="entry name" value="G PROTEIN-COUPLED RECEPTOR-RELATED"/>
    <property type="match status" value="1"/>
</dbReference>
<evidence type="ECO:0000256" key="2">
    <source>
        <dbReference type="SAM" id="SignalP"/>
    </source>
</evidence>
<dbReference type="InParanoid" id="Q234H7"/>
<keyword evidence="1" id="KW-1133">Transmembrane helix</keyword>
<evidence type="ECO:0000256" key="1">
    <source>
        <dbReference type="SAM" id="Phobius"/>
    </source>
</evidence>
<dbReference type="EMBL" id="GG662767">
    <property type="protein sequence ID" value="EAR92026.2"/>
    <property type="molecule type" value="Genomic_DNA"/>
</dbReference>
<feature type="signal peptide" evidence="2">
    <location>
        <begin position="1"/>
        <end position="22"/>
    </location>
</feature>
<sequence>MILTYLLLFLGTTILNLAKVSANFQEYPINYCDDDIYEQLDKQNVQYAEYQQYIFILNFTDQIFFQLKDCIAQKQLTFVNQQSVNISLDFQNIRNSFSGNFPLVTVFNVTFAEFGNITIKDTLGYMVRLEIIQTLVISNLVMNKSSDFTINQVDKLVIDKFYIEKTIKTSKIVYSNILEARIYNLYANQIFGDFSLGCQVLLINNMTYTQYEKQQIESIQKSNQFVFNGNQIVGIDNLIINRISDVFYLKSQGTILIKKIKYSTNLFLQKDSNDRGKLFDYYFYIWAKKLTIYEIWFDRLNHYDYYLNLEYDQLNIRQLIVTNCDQYFLIMKGNSSFISEFYLNSSLQIFPGSMDNDLQLILSQQNFKIGNIYIGNEIPNESVSQSSLLNNKLYLQITLFNTLTINEFKNSKEEEFYLKVISINTFILNKIDLSYMQSGDYSKNQFFLQKIQEVHINNLDINLSQNVNFQLIRAYYIQNFYLQSASIKNIFVSNIYFIDLQQIENVFISDLHIYGSCFNWGIIYLNSIQNLEFSNSTIDIYPNESCKYLQKPQNLLETDLLKQKLFLQNDQQPSFVVIEPLFKESEEIIEFQFQFINITANFREANARFLDSRDNYKSLAIDNCIFKNMHILQNGGCIRLSNRFESFHFQSITNTVFENCFSQNFGGAIYSQSQIKIYNVTIVNSFAAFGGAYAGQIDENYSNNLIDYYKLNQLINVKSSYLSNRLLTLSTIKILKVLEYNSEIAEMPSIIQQYDYDNSTSIQIRPGINYILVLQVCLVSVENDTQNKTIECFDKQNQFDNMYYYINQTLTSNEDQEVKDSFLPININFMKDQAYLVFQPKSNKNYSSISLQLLQHFKLDLNFEITNCTLGQYYNYINPYQYQCQYCPDMFASYQTGLQKSCYQCDPKYFSKCYGNYSEINQNFYREFYTIKREEIYQCGQFNFCVGGSGIGNSLCSEGRVGVECSSCDIHAQYWNQSYSQSGYFACTKCQDISYNQVKIFLLLIGIIVFLFLVIYSNTSNIIKSITRSYLSKLGIVYLGRSYQNMGQSSVYIKIFSFNASMAYFIQQQLNINLKGLLLDQQMQFSDPLKTSAISLECAIKENYPNENSEIGFIKLLIYLSIPMIILPVVFTPYLFMLLRQKMGKKQFLYIIALSCIYILFISFYNPILSICLDALLCRTYGNNQKYSLLDLTQQCQQAKQHSHYAIAGIVIYSIILPTIIVIGLIRNKNRLNKISTLFTLGFLYRDYKEKYYYWELVRFSIKIIILLIQKVFLESIQFMNSLNIICLLSYMIPLIIIKPFAISNMNKLEVISVCIIILSFFALIIFTNEKNNNTQFLLESQILLYFSLICTLIFAVYLSICIIISLFETQILKLQKYSCAKKMCFKFYLFNMAAHQKRVRENLKKMRRVVKRIIGEEIPFMNSQKSFHNYELEDQNTFIQDESQVFETYSQKQIQII</sequence>
<name>Q234H7_TETTS</name>
<dbReference type="RefSeq" id="XP_001012271.2">
    <property type="nucleotide sequence ID" value="XM_001012271.2"/>
</dbReference>
<keyword evidence="1" id="KW-0472">Membrane</keyword>
<proteinExistence type="predicted"/>
<feature type="transmembrane region" description="Helical" evidence="1">
    <location>
        <begin position="1205"/>
        <end position="1226"/>
    </location>
</feature>
<reference evidence="4" key="1">
    <citation type="journal article" date="2006" name="PLoS Biol.">
        <title>Macronuclear genome sequence of the ciliate Tetrahymena thermophila, a model eukaryote.</title>
        <authorList>
            <person name="Eisen J.A."/>
            <person name="Coyne R.S."/>
            <person name="Wu M."/>
            <person name="Wu D."/>
            <person name="Thiagarajan M."/>
            <person name="Wortman J.R."/>
            <person name="Badger J.H."/>
            <person name="Ren Q."/>
            <person name="Amedeo P."/>
            <person name="Jones K.M."/>
            <person name="Tallon L.J."/>
            <person name="Delcher A.L."/>
            <person name="Salzberg S.L."/>
            <person name="Silva J.C."/>
            <person name="Haas B.J."/>
            <person name="Majoros W.H."/>
            <person name="Farzad M."/>
            <person name="Carlton J.M."/>
            <person name="Smith R.K. Jr."/>
            <person name="Garg J."/>
            <person name="Pearlman R.E."/>
            <person name="Karrer K.M."/>
            <person name="Sun L."/>
            <person name="Manning G."/>
            <person name="Elde N.C."/>
            <person name="Turkewitz A.P."/>
            <person name="Asai D.J."/>
            <person name="Wilkes D.E."/>
            <person name="Wang Y."/>
            <person name="Cai H."/>
            <person name="Collins K."/>
            <person name="Stewart B.A."/>
            <person name="Lee S.R."/>
            <person name="Wilamowska K."/>
            <person name="Weinberg Z."/>
            <person name="Ruzzo W.L."/>
            <person name="Wloga D."/>
            <person name="Gaertig J."/>
            <person name="Frankel J."/>
            <person name="Tsao C.-C."/>
            <person name="Gorovsky M.A."/>
            <person name="Keeling P.J."/>
            <person name="Waller R.F."/>
            <person name="Patron N.J."/>
            <person name="Cherry J.M."/>
            <person name="Stover N.A."/>
            <person name="Krieger C.J."/>
            <person name="del Toro C."/>
            <person name="Ryder H.F."/>
            <person name="Williamson S.C."/>
            <person name="Barbeau R.A."/>
            <person name="Hamilton E.P."/>
            <person name="Orias E."/>
        </authorList>
    </citation>
    <scope>NUCLEOTIDE SEQUENCE [LARGE SCALE GENOMIC DNA]</scope>
    <source>
        <strain evidence="4">SB210</strain>
    </source>
</reference>
<feature type="transmembrane region" description="Helical" evidence="1">
    <location>
        <begin position="1279"/>
        <end position="1297"/>
    </location>
</feature>
<dbReference type="GeneID" id="7828138"/>
<dbReference type="Proteomes" id="UP000009168">
    <property type="component" value="Unassembled WGS sequence"/>
</dbReference>
<accession>Q234H7</accession>
<feature type="chain" id="PRO_5004201879" evidence="2">
    <location>
        <begin position="23"/>
        <end position="1458"/>
    </location>
</feature>
<dbReference type="KEGG" id="tet:TTHERM_00105210"/>
<evidence type="ECO:0000313" key="3">
    <source>
        <dbReference type="EMBL" id="EAR92026.2"/>
    </source>
</evidence>
<dbReference type="OrthoDB" id="327901at2759"/>
<feature type="transmembrane region" description="Helical" evidence="1">
    <location>
        <begin position="1000"/>
        <end position="1019"/>
    </location>
</feature>
<keyword evidence="1 3" id="KW-0812">Transmembrane</keyword>
<dbReference type="HOGENOM" id="CLU_265533_0_0_1"/>
<dbReference type="SUPFAM" id="SSF51126">
    <property type="entry name" value="Pectin lyase-like"/>
    <property type="match status" value="1"/>
</dbReference>